<dbReference type="OrthoDB" id="271628at2759"/>
<feature type="region of interest" description="Disordered" evidence="3">
    <location>
        <begin position="303"/>
        <end position="324"/>
    </location>
</feature>
<dbReference type="GO" id="GO:0004438">
    <property type="term" value="F:phosphatidylinositol-3-phosphate phosphatase activity"/>
    <property type="evidence" value="ECO:0007669"/>
    <property type="project" value="TreeGrafter"/>
</dbReference>
<organism evidence="5 6">
    <name type="scientific">Macrostomum lignano</name>
    <dbReference type="NCBI Taxonomy" id="282301"/>
    <lineage>
        <taxon>Eukaryota</taxon>
        <taxon>Metazoa</taxon>
        <taxon>Spiralia</taxon>
        <taxon>Lophotrochozoa</taxon>
        <taxon>Platyhelminthes</taxon>
        <taxon>Rhabditophora</taxon>
        <taxon>Macrostomorpha</taxon>
        <taxon>Macrostomida</taxon>
        <taxon>Macrostomidae</taxon>
        <taxon>Macrostomum</taxon>
    </lineage>
</organism>
<evidence type="ECO:0000256" key="3">
    <source>
        <dbReference type="SAM" id="MobiDB-lite"/>
    </source>
</evidence>
<comment type="similarity">
    <text evidence="1">Belongs to the protein-tyrosine phosphatase family. Non-receptor class myotubularin subfamily.</text>
</comment>
<name>A0A267H5A4_9PLAT</name>
<feature type="domain" description="Myotubularin phosphatase" evidence="4">
    <location>
        <begin position="117"/>
        <end position="551"/>
    </location>
</feature>
<evidence type="ECO:0000259" key="4">
    <source>
        <dbReference type="PROSITE" id="PS51339"/>
    </source>
</evidence>
<dbReference type="SUPFAM" id="SSF52799">
    <property type="entry name" value="(Phosphotyrosine protein) phosphatases II"/>
    <property type="match status" value="1"/>
</dbReference>
<accession>A0A267H5A4</accession>
<reference evidence="5 6" key="1">
    <citation type="submission" date="2017-06" db="EMBL/GenBank/DDBJ databases">
        <title>A platform for efficient transgenesis in Macrostomum lignano, a flatworm model organism for stem cell research.</title>
        <authorList>
            <person name="Berezikov E."/>
        </authorList>
    </citation>
    <scope>NUCLEOTIDE SEQUENCE [LARGE SCALE GENOMIC DNA]</scope>
    <source>
        <strain evidence="5">DV1</strain>
        <tissue evidence="5">Whole organism</tissue>
    </source>
</reference>
<keyword evidence="2" id="KW-0175">Coiled coil</keyword>
<dbReference type="PANTHER" id="PTHR10807:SF73">
    <property type="entry name" value="LD06050P"/>
    <property type="match status" value="1"/>
</dbReference>
<protein>
    <recommendedName>
        <fullName evidence="4">Myotubularin phosphatase domain-containing protein</fullName>
    </recommendedName>
</protein>
<dbReference type="GO" id="GO:0010507">
    <property type="term" value="P:negative regulation of autophagy"/>
    <property type="evidence" value="ECO:0007669"/>
    <property type="project" value="TreeGrafter"/>
</dbReference>
<dbReference type="STRING" id="282301.A0A267H5A4"/>
<dbReference type="GO" id="GO:0005737">
    <property type="term" value="C:cytoplasm"/>
    <property type="evidence" value="ECO:0007669"/>
    <property type="project" value="TreeGrafter"/>
</dbReference>
<evidence type="ECO:0000313" key="6">
    <source>
        <dbReference type="Proteomes" id="UP000215902"/>
    </source>
</evidence>
<dbReference type="PROSITE" id="PS51339">
    <property type="entry name" value="PPASE_MYOTUBULARIN"/>
    <property type="match status" value="1"/>
</dbReference>
<keyword evidence="6" id="KW-1185">Reference proteome</keyword>
<dbReference type="GO" id="GO:0106018">
    <property type="term" value="F:phosphatidylinositol-3,5-bisphosphate phosphatase activity"/>
    <property type="evidence" value="ECO:0007669"/>
    <property type="project" value="TreeGrafter"/>
</dbReference>
<dbReference type="Gene3D" id="2.30.29.30">
    <property type="entry name" value="Pleckstrin-homology domain (PH domain)/Phosphotyrosine-binding domain (PTB)"/>
    <property type="match status" value="1"/>
</dbReference>
<proteinExistence type="inferred from homology"/>
<dbReference type="EMBL" id="NIVC01000041">
    <property type="protein sequence ID" value="PAA92719.1"/>
    <property type="molecule type" value="Genomic_DNA"/>
</dbReference>
<evidence type="ECO:0000313" key="5">
    <source>
        <dbReference type="EMBL" id="PAA92719.1"/>
    </source>
</evidence>
<dbReference type="InterPro" id="IPR010569">
    <property type="entry name" value="Myotubularin-like_Pase_dom"/>
</dbReference>
<sequence>MELQEHVLVTRVDNVSILKIGSPPQVSACLSLTSYFSVFFTSDGRQIEIRHDNLDGIDRSVSGCYTHLLLRCRTLSAYAVTIPGDKLGQDVYQSLRSLSDLLTSRRAVEQRLCFQFVFRLPGCANGWEKYNLNRPSSLPDTCDPTDWRLSLANAGQKLCPGYPDSLIVPARVSDSQLAESAKHRIGGRLPVLAYLHPASRRFLLVGAGVANDNKRCPADLAVLAAALDISCRLAGGQRLFGCLVDTRSAKAAKAEGGIEPPQHYNQWRARYLDLPPVGDLLTSLCRLVGSLAAESLDAGLPRQFKKSESSSGGGSGAGSASSGTPHWMDALQRTLDAANQLAGLLDGPAAREFACVFLHGRTGRDYSLLLAALVQVMLCPLARQFDGFLAVIDRAFVQFSHPFHRRCARSALYSLQPQQQQSSQQQQQQQQQLLQQQQLAESAPVFLLFLDCCRCLCRQYPAAFEFSEDLLISLAENAYCSNYGTFLFDDCASRARLQAAESTVSLWSHFDQPSIRSYLINPLYNLRRPASQAVLLADTRPAELTPWTELYLGAVCCPLAEAPPPRERLAARLADSLQRERELEERLARLKRQQLSDNSTDGCAA</sequence>
<evidence type="ECO:0000256" key="1">
    <source>
        <dbReference type="ARBA" id="ARBA00007471"/>
    </source>
</evidence>
<dbReference type="InterPro" id="IPR029021">
    <property type="entry name" value="Prot-tyrosine_phosphatase-like"/>
</dbReference>
<feature type="coiled-coil region" evidence="2">
    <location>
        <begin position="566"/>
        <end position="594"/>
    </location>
</feature>
<gene>
    <name evidence="5" type="ORF">BOX15_Mlig020746g2</name>
</gene>
<dbReference type="InterPro" id="IPR011993">
    <property type="entry name" value="PH-like_dom_sf"/>
</dbReference>
<dbReference type="Pfam" id="PF06602">
    <property type="entry name" value="Myotub-related"/>
    <property type="match status" value="1"/>
</dbReference>
<dbReference type="AlphaFoldDB" id="A0A267H5A4"/>
<dbReference type="Proteomes" id="UP000215902">
    <property type="component" value="Unassembled WGS sequence"/>
</dbReference>
<dbReference type="PANTHER" id="PTHR10807">
    <property type="entry name" value="MYOTUBULARIN-RELATED"/>
    <property type="match status" value="1"/>
</dbReference>
<evidence type="ECO:0000256" key="2">
    <source>
        <dbReference type="SAM" id="Coils"/>
    </source>
</evidence>
<dbReference type="GO" id="GO:0046856">
    <property type="term" value="P:phosphatidylinositol dephosphorylation"/>
    <property type="evidence" value="ECO:0007669"/>
    <property type="project" value="TreeGrafter"/>
</dbReference>
<dbReference type="InterPro" id="IPR030564">
    <property type="entry name" value="Myotubularin"/>
</dbReference>
<comment type="caution">
    <text evidence="5">The sequence shown here is derived from an EMBL/GenBank/DDBJ whole genome shotgun (WGS) entry which is preliminary data.</text>
</comment>
<dbReference type="GO" id="GO:0019903">
    <property type="term" value="F:protein phosphatase binding"/>
    <property type="evidence" value="ECO:0007669"/>
    <property type="project" value="TreeGrafter"/>
</dbReference>